<dbReference type="GO" id="GO:0046100">
    <property type="term" value="P:hypoxanthine metabolic process"/>
    <property type="evidence" value="ECO:0007669"/>
    <property type="project" value="TreeGrafter"/>
</dbReference>
<dbReference type="GO" id="GO:0006178">
    <property type="term" value="P:guanine salvage"/>
    <property type="evidence" value="ECO:0007669"/>
    <property type="project" value="TreeGrafter"/>
</dbReference>
<dbReference type="GO" id="GO:0005829">
    <property type="term" value="C:cytosol"/>
    <property type="evidence" value="ECO:0007669"/>
    <property type="project" value="TreeGrafter"/>
</dbReference>
<dbReference type="KEGG" id="fsa:C5Q98_06005"/>
<dbReference type="InterPro" id="IPR000836">
    <property type="entry name" value="PRTase_dom"/>
</dbReference>
<feature type="domain" description="Phosphoribosyltransferase" evidence="6">
    <location>
        <begin position="20"/>
        <end position="151"/>
    </location>
</feature>
<dbReference type="SUPFAM" id="SSF53271">
    <property type="entry name" value="PRTase-like"/>
    <property type="match status" value="1"/>
</dbReference>
<dbReference type="Pfam" id="PF00156">
    <property type="entry name" value="Pribosyltran"/>
    <property type="match status" value="1"/>
</dbReference>
<dbReference type="PANTHER" id="PTHR43340">
    <property type="entry name" value="HYPOXANTHINE-GUANINE PHOSPHORIBOSYLTRANSFERASE"/>
    <property type="match status" value="1"/>
</dbReference>
<dbReference type="EMBL" id="CP027226">
    <property type="protein sequence ID" value="AVM42791.1"/>
    <property type="molecule type" value="Genomic_DNA"/>
</dbReference>
<evidence type="ECO:0000259" key="6">
    <source>
        <dbReference type="Pfam" id="PF00156"/>
    </source>
</evidence>
<dbReference type="InterPro" id="IPR050408">
    <property type="entry name" value="HGPRT"/>
</dbReference>
<dbReference type="Proteomes" id="UP000237947">
    <property type="component" value="Chromosome"/>
</dbReference>
<dbReference type="Gene3D" id="3.40.50.2020">
    <property type="match status" value="1"/>
</dbReference>
<dbReference type="CDD" id="cd06223">
    <property type="entry name" value="PRTases_typeI"/>
    <property type="match status" value="1"/>
</dbReference>
<comment type="catalytic activity">
    <reaction evidence="4">
        <text>GMP + diphosphate = guanine + 5-phospho-alpha-D-ribose 1-diphosphate</text>
        <dbReference type="Rhea" id="RHEA:25424"/>
        <dbReference type="ChEBI" id="CHEBI:16235"/>
        <dbReference type="ChEBI" id="CHEBI:33019"/>
        <dbReference type="ChEBI" id="CHEBI:58017"/>
        <dbReference type="ChEBI" id="CHEBI:58115"/>
        <dbReference type="EC" id="2.4.2.8"/>
    </reaction>
    <physiologicalReaction direction="right-to-left" evidence="4">
        <dbReference type="Rhea" id="RHEA:25426"/>
    </physiologicalReaction>
</comment>
<keyword evidence="8" id="KW-1185">Reference proteome</keyword>
<gene>
    <name evidence="7" type="ORF">C5Q98_06005</name>
</gene>
<evidence type="ECO:0000256" key="2">
    <source>
        <dbReference type="ARBA" id="ARBA00004676"/>
    </source>
</evidence>
<evidence type="ECO:0000256" key="3">
    <source>
        <dbReference type="ARBA" id="ARBA00022099"/>
    </source>
</evidence>
<evidence type="ECO:0000256" key="5">
    <source>
        <dbReference type="ARBA" id="ARBA00049402"/>
    </source>
</evidence>
<proteinExistence type="predicted"/>
<dbReference type="GO" id="GO:0000287">
    <property type="term" value="F:magnesium ion binding"/>
    <property type="evidence" value="ECO:0007669"/>
    <property type="project" value="TreeGrafter"/>
</dbReference>
<dbReference type="GO" id="GO:0032264">
    <property type="term" value="P:IMP salvage"/>
    <property type="evidence" value="ECO:0007669"/>
    <property type="project" value="TreeGrafter"/>
</dbReference>
<dbReference type="RefSeq" id="WP_106012741.1">
    <property type="nucleotide sequence ID" value="NZ_CP027226.1"/>
</dbReference>
<accession>A0A2S0KP27</accession>
<comment type="function">
    <text evidence="1">Purine salvage pathway enzyme that catalyzes the transfer of the ribosyl-5-phosphate group from 5-phospho-alpha-D-ribose 1-diphosphate (PRPP) to the N9 position of the 6-oxopurines hypoxanthine and guanine to form the corresponding ribonucleotides IMP (inosine 5'-monophosphate) and GMP (guanosine 5'-monophosphate), with the release of PPi.</text>
</comment>
<evidence type="ECO:0000313" key="8">
    <source>
        <dbReference type="Proteomes" id="UP000237947"/>
    </source>
</evidence>
<evidence type="ECO:0000313" key="7">
    <source>
        <dbReference type="EMBL" id="AVM42791.1"/>
    </source>
</evidence>
<organism evidence="7 8">
    <name type="scientific">Fastidiosipila sanguinis</name>
    <dbReference type="NCBI Taxonomy" id="236753"/>
    <lineage>
        <taxon>Bacteria</taxon>
        <taxon>Bacillati</taxon>
        <taxon>Bacillota</taxon>
        <taxon>Clostridia</taxon>
        <taxon>Eubacteriales</taxon>
        <taxon>Oscillospiraceae</taxon>
        <taxon>Fastidiosipila</taxon>
    </lineage>
</organism>
<evidence type="ECO:0000256" key="4">
    <source>
        <dbReference type="ARBA" id="ARBA00048811"/>
    </source>
</evidence>
<protein>
    <recommendedName>
        <fullName evidence="3">Hypoxanthine-guanine phosphoribosyltransferase</fullName>
    </recommendedName>
</protein>
<comment type="pathway">
    <text evidence="2">Purine metabolism; GMP biosynthesis via salvage pathway; GMP from guanine: step 1/1.</text>
</comment>
<dbReference type="GO" id="GO:0004422">
    <property type="term" value="F:hypoxanthine phosphoribosyltransferase activity"/>
    <property type="evidence" value="ECO:0007669"/>
    <property type="project" value="TreeGrafter"/>
</dbReference>
<comment type="catalytic activity">
    <reaction evidence="5">
        <text>IMP + diphosphate = hypoxanthine + 5-phospho-alpha-D-ribose 1-diphosphate</text>
        <dbReference type="Rhea" id="RHEA:17973"/>
        <dbReference type="ChEBI" id="CHEBI:17368"/>
        <dbReference type="ChEBI" id="CHEBI:33019"/>
        <dbReference type="ChEBI" id="CHEBI:58017"/>
        <dbReference type="ChEBI" id="CHEBI:58053"/>
        <dbReference type="EC" id="2.4.2.8"/>
    </reaction>
    <physiologicalReaction direction="right-to-left" evidence="5">
        <dbReference type="Rhea" id="RHEA:17975"/>
    </physiologicalReaction>
</comment>
<dbReference type="GO" id="GO:0032263">
    <property type="term" value="P:GMP salvage"/>
    <property type="evidence" value="ECO:0007669"/>
    <property type="project" value="TreeGrafter"/>
</dbReference>
<dbReference type="OrthoDB" id="9802824at2"/>
<sequence>MNFRLPTPEEYNRKINFSAEQIAERIKELGAEISRDYPNGVTLLINQKSSLVFTADLMREIAPNVRIEFLRLGSIKQQDDASPLLFLRQSEEIILDGQDCILCTDIVRTGFTMHFLLTHLKSKNPNSLEICTLLHNPEQQLLPFPLKYIGFETDYDSLCGYGISYQSQGRQFKDIVQLVPDENQD</sequence>
<reference evidence="8" key="1">
    <citation type="submission" date="2018-02" db="EMBL/GenBank/DDBJ databases">
        <authorList>
            <person name="Holder M.E."/>
            <person name="Ajami N.J."/>
            <person name="Petrosino J.F."/>
        </authorList>
    </citation>
    <scope>NUCLEOTIDE SEQUENCE [LARGE SCALE GENOMIC DNA]</scope>
    <source>
        <strain evidence="8">CCUG 47711</strain>
    </source>
</reference>
<name>A0A2S0KP27_9FIRM</name>
<dbReference type="InterPro" id="IPR029057">
    <property type="entry name" value="PRTase-like"/>
</dbReference>
<evidence type="ECO:0000256" key="1">
    <source>
        <dbReference type="ARBA" id="ARBA00002049"/>
    </source>
</evidence>
<dbReference type="PANTHER" id="PTHR43340:SF1">
    <property type="entry name" value="HYPOXANTHINE PHOSPHORIBOSYLTRANSFERASE"/>
    <property type="match status" value="1"/>
</dbReference>
<dbReference type="AlphaFoldDB" id="A0A2S0KP27"/>